<comment type="caution">
    <text evidence="3">The sequence shown here is derived from an EMBL/GenBank/DDBJ whole genome shotgun (WGS) entry which is preliminary data.</text>
</comment>
<name>A0ABU3K7R1_9BACT</name>
<evidence type="ECO:0000313" key="4">
    <source>
        <dbReference type="Proteomes" id="UP001250932"/>
    </source>
</evidence>
<accession>A0ABU3K7R1</accession>
<evidence type="ECO:0000313" key="3">
    <source>
        <dbReference type="EMBL" id="MDT7042475.1"/>
    </source>
</evidence>
<keyword evidence="2" id="KW-1133">Transmembrane helix</keyword>
<keyword evidence="2" id="KW-0812">Transmembrane</keyword>
<keyword evidence="4" id="KW-1185">Reference proteome</keyword>
<feature type="region of interest" description="Disordered" evidence="1">
    <location>
        <begin position="16"/>
        <end position="77"/>
    </location>
</feature>
<organism evidence="3 4">
    <name type="scientific">Candidatus Nitronereus thalassa</name>
    <dbReference type="NCBI Taxonomy" id="3020898"/>
    <lineage>
        <taxon>Bacteria</taxon>
        <taxon>Pseudomonadati</taxon>
        <taxon>Nitrospirota</taxon>
        <taxon>Nitrospiria</taxon>
        <taxon>Nitrospirales</taxon>
        <taxon>Nitrospiraceae</taxon>
        <taxon>Candidatus Nitronereus</taxon>
    </lineage>
</organism>
<dbReference type="RefSeq" id="WP_313832886.1">
    <property type="nucleotide sequence ID" value="NZ_JAQOUE010000001.1"/>
</dbReference>
<feature type="transmembrane region" description="Helical" evidence="2">
    <location>
        <begin position="90"/>
        <end position="107"/>
    </location>
</feature>
<evidence type="ECO:0000256" key="1">
    <source>
        <dbReference type="SAM" id="MobiDB-lite"/>
    </source>
</evidence>
<keyword evidence="2" id="KW-0472">Membrane</keyword>
<evidence type="ECO:0008006" key="5">
    <source>
        <dbReference type="Google" id="ProtNLM"/>
    </source>
</evidence>
<dbReference type="Proteomes" id="UP001250932">
    <property type="component" value="Unassembled WGS sequence"/>
</dbReference>
<sequence length="166" mass="18488">MRVSSPRDEVLLFRQKDPKPCLPVRGPAGSSVSVPNKMAQELAPRCKATSPLKQPSPMKSIWDGNSAAPNAGKLNENKREEIMVRKKSKTASLFLVILGLLFALMMGCGGESPESLFGTAQFEEKQTNFKHAKELYQQIIRDHPDSEWAKKAKERFEALEGLYPDS</sequence>
<protein>
    <recommendedName>
        <fullName evidence="5">Outer membrane lipoprotein BamD-like domain-containing protein</fullName>
    </recommendedName>
</protein>
<proteinExistence type="predicted"/>
<dbReference type="EMBL" id="JAQOUE010000001">
    <property type="protein sequence ID" value="MDT7042475.1"/>
    <property type="molecule type" value="Genomic_DNA"/>
</dbReference>
<dbReference type="InterPro" id="IPR011990">
    <property type="entry name" value="TPR-like_helical_dom_sf"/>
</dbReference>
<reference evidence="3 4" key="1">
    <citation type="journal article" date="2023" name="ISME J.">
        <title>Cultivation and genomic characterization of novel and ubiquitous marine nitrite-oxidizing bacteria from the Nitrospirales.</title>
        <authorList>
            <person name="Mueller A.J."/>
            <person name="Daebeler A."/>
            <person name="Herbold C.W."/>
            <person name="Kirkegaard R.H."/>
            <person name="Daims H."/>
        </authorList>
    </citation>
    <scope>NUCLEOTIDE SEQUENCE [LARGE SCALE GENOMIC DNA]</scope>
    <source>
        <strain evidence="3 4">EB</strain>
    </source>
</reference>
<evidence type="ECO:0000256" key="2">
    <source>
        <dbReference type="SAM" id="Phobius"/>
    </source>
</evidence>
<dbReference type="Gene3D" id="1.25.40.10">
    <property type="entry name" value="Tetratricopeptide repeat domain"/>
    <property type="match status" value="1"/>
</dbReference>
<gene>
    <name evidence="3" type="ORF">PPG34_08925</name>
</gene>